<evidence type="ECO:0000313" key="2">
    <source>
        <dbReference type="EMBL" id="KIJ98695.1"/>
    </source>
</evidence>
<proteinExistence type="predicted"/>
<accession>A0A0C9X0N3</accession>
<organism evidence="2 3">
    <name type="scientific">Laccaria amethystina LaAM-08-1</name>
    <dbReference type="NCBI Taxonomy" id="1095629"/>
    <lineage>
        <taxon>Eukaryota</taxon>
        <taxon>Fungi</taxon>
        <taxon>Dikarya</taxon>
        <taxon>Basidiomycota</taxon>
        <taxon>Agaricomycotina</taxon>
        <taxon>Agaricomycetes</taxon>
        <taxon>Agaricomycetidae</taxon>
        <taxon>Agaricales</taxon>
        <taxon>Agaricineae</taxon>
        <taxon>Hydnangiaceae</taxon>
        <taxon>Laccaria</taxon>
    </lineage>
</organism>
<sequence length="54" mass="6370">MTLSTMPLLSCHKIYSVHRFASIVIWGSFILMLKDRIYQRNVLVRKNFKRQGAT</sequence>
<dbReference type="EMBL" id="KN838663">
    <property type="protein sequence ID" value="KIJ98695.1"/>
    <property type="molecule type" value="Genomic_DNA"/>
</dbReference>
<evidence type="ECO:0000313" key="3">
    <source>
        <dbReference type="Proteomes" id="UP000054477"/>
    </source>
</evidence>
<dbReference type="Proteomes" id="UP000054477">
    <property type="component" value="Unassembled WGS sequence"/>
</dbReference>
<evidence type="ECO:0000256" key="1">
    <source>
        <dbReference type="SAM" id="Phobius"/>
    </source>
</evidence>
<protein>
    <submittedName>
        <fullName evidence="2">Uncharacterized protein</fullName>
    </submittedName>
</protein>
<reference evidence="2 3" key="1">
    <citation type="submission" date="2014-04" db="EMBL/GenBank/DDBJ databases">
        <authorList>
            <consortium name="DOE Joint Genome Institute"/>
            <person name="Kuo A."/>
            <person name="Kohler A."/>
            <person name="Nagy L.G."/>
            <person name="Floudas D."/>
            <person name="Copeland A."/>
            <person name="Barry K.W."/>
            <person name="Cichocki N."/>
            <person name="Veneault-Fourrey C."/>
            <person name="LaButti K."/>
            <person name="Lindquist E.A."/>
            <person name="Lipzen A."/>
            <person name="Lundell T."/>
            <person name="Morin E."/>
            <person name="Murat C."/>
            <person name="Sun H."/>
            <person name="Tunlid A."/>
            <person name="Henrissat B."/>
            <person name="Grigoriev I.V."/>
            <person name="Hibbett D.S."/>
            <person name="Martin F."/>
            <person name="Nordberg H.P."/>
            <person name="Cantor M.N."/>
            <person name="Hua S.X."/>
        </authorList>
    </citation>
    <scope>NUCLEOTIDE SEQUENCE [LARGE SCALE GENOMIC DNA]</scope>
    <source>
        <strain evidence="2 3">LaAM-08-1</strain>
    </source>
</reference>
<dbReference type="HOGENOM" id="CLU_3050650_0_0_1"/>
<keyword evidence="1" id="KW-1133">Transmembrane helix</keyword>
<keyword evidence="1" id="KW-0472">Membrane</keyword>
<name>A0A0C9X0N3_9AGAR</name>
<dbReference type="AlphaFoldDB" id="A0A0C9X0N3"/>
<feature type="transmembrane region" description="Helical" evidence="1">
    <location>
        <begin position="14"/>
        <end position="33"/>
    </location>
</feature>
<keyword evidence="3" id="KW-1185">Reference proteome</keyword>
<keyword evidence="1" id="KW-0812">Transmembrane</keyword>
<reference evidence="3" key="2">
    <citation type="submission" date="2015-01" db="EMBL/GenBank/DDBJ databases">
        <title>Evolutionary Origins and Diversification of the Mycorrhizal Mutualists.</title>
        <authorList>
            <consortium name="DOE Joint Genome Institute"/>
            <consortium name="Mycorrhizal Genomics Consortium"/>
            <person name="Kohler A."/>
            <person name="Kuo A."/>
            <person name="Nagy L.G."/>
            <person name="Floudas D."/>
            <person name="Copeland A."/>
            <person name="Barry K.W."/>
            <person name="Cichocki N."/>
            <person name="Veneault-Fourrey C."/>
            <person name="LaButti K."/>
            <person name="Lindquist E.A."/>
            <person name="Lipzen A."/>
            <person name="Lundell T."/>
            <person name="Morin E."/>
            <person name="Murat C."/>
            <person name="Riley R."/>
            <person name="Ohm R."/>
            <person name="Sun H."/>
            <person name="Tunlid A."/>
            <person name="Henrissat B."/>
            <person name="Grigoriev I.V."/>
            <person name="Hibbett D.S."/>
            <person name="Martin F."/>
        </authorList>
    </citation>
    <scope>NUCLEOTIDE SEQUENCE [LARGE SCALE GENOMIC DNA]</scope>
    <source>
        <strain evidence="3">LaAM-08-1</strain>
    </source>
</reference>
<gene>
    <name evidence="2" type="ORF">K443DRAFT_197240</name>
</gene>